<feature type="chain" id="PRO_5042502379" description="beta-lactamase" evidence="4">
    <location>
        <begin position="21"/>
        <end position="297"/>
    </location>
</feature>
<dbReference type="Gene3D" id="3.40.710.10">
    <property type="entry name" value="DD-peptidase/beta-lactamase superfamily"/>
    <property type="match status" value="1"/>
</dbReference>
<dbReference type="KEGG" id="ego:BBD34_17465"/>
<reference evidence="6 7" key="1">
    <citation type="submission" date="2016-06" db="EMBL/GenBank/DDBJ databases">
        <authorList>
            <person name="Nicholson A.C."/>
        </authorList>
    </citation>
    <scope>NUCLEOTIDE SEQUENCE [LARGE SCALE GENOMIC DNA]</scope>
    <source>
        <strain evidence="6 7">G4123</strain>
    </source>
</reference>
<evidence type="ECO:0000256" key="3">
    <source>
        <dbReference type="ARBA" id="ARBA00012865"/>
    </source>
</evidence>
<name>A0AAJ3NA21_9FLAO</name>
<gene>
    <name evidence="6" type="ORF">BAY32_12865</name>
</gene>
<evidence type="ECO:0000313" key="7">
    <source>
        <dbReference type="Proteomes" id="UP000190816"/>
    </source>
</evidence>
<comment type="similarity">
    <text evidence="2">Belongs to the class-A beta-lactamase family.</text>
</comment>
<accession>A0AAJ3NA21</accession>
<comment type="catalytic activity">
    <reaction evidence="1">
        <text>a beta-lactam + H2O = a substituted beta-amino acid</text>
        <dbReference type="Rhea" id="RHEA:20401"/>
        <dbReference type="ChEBI" id="CHEBI:15377"/>
        <dbReference type="ChEBI" id="CHEBI:35627"/>
        <dbReference type="ChEBI" id="CHEBI:140347"/>
        <dbReference type="EC" id="3.5.2.6"/>
    </reaction>
</comment>
<dbReference type="GO" id="GO:0030655">
    <property type="term" value="P:beta-lactam antibiotic catabolic process"/>
    <property type="evidence" value="ECO:0007669"/>
    <property type="project" value="InterPro"/>
</dbReference>
<dbReference type="PANTHER" id="PTHR35333">
    <property type="entry name" value="BETA-LACTAMASE"/>
    <property type="match status" value="1"/>
</dbReference>
<dbReference type="InterPro" id="IPR000871">
    <property type="entry name" value="Beta-lactam_class-A"/>
</dbReference>
<comment type="caution">
    <text evidence="6">The sequence shown here is derived from an EMBL/GenBank/DDBJ whole genome shotgun (WGS) entry which is preliminary data.</text>
</comment>
<evidence type="ECO:0000259" key="5">
    <source>
        <dbReference type="Pfam" id="PF13354"/>
    </source>
</evidence>
<dbReference type="RefSeq" id="WP_078405009.1">
    <property type="nucleotide sequence ID" value="NZ_CP016377.1"/>
</dbReference>
<dbReference type="Proteomes" id="UP000190816">
    <property type="component" value="Unassembled WGS sequence"/>
</dbReference>
<dbReference type="EMBL" id="MAIC01000017">
    <property type="protein sequence ID" value="OPB72439.1"/>
    <property type="molecule type" value="Genomic_DNA"/>
</dbReference>
<dbReference type="AlphaFoldDB" id="A0AAJ3NA21"/>
<protein>
    <recommendedName>
        <fullName evidence="3">beta-lactamase</fullName>
        <ecNumber evidence="3">3.5.2.6</ecNumber>
    </recommendedName>
</protein>
<evidence type="ECO:0000256" key="4">
    <source>
        <dbReference type="SAM" id="SignalP"/>
    </source>
</evidence>
<dbReference type="GO" id="GO:0046677">
    <property type="term" value="P:response to antibiotic"/>
    <property type="evidence" value="ECO:0007669"/>
    <property type="project" value="InterPro"/>
</dbReference>
<dbReference type="GO" id="GO:0008800">
    <property type="term" value="F:beta-lactamase activity"/>
    <property type="evidence" value="ECO:0007669"/>
    <property type="project" value="UniProtKB-EC"/>
</dbReference>
<dbReference type="InterPro" id="IPR045155">
    <property type="entry name" value="Beta-lactam_cat"/>
</dbReference>
<dbReference type="InterPro" id="IPR012338">
    <property type="entry name" value="Beta-lactam/transpept-like"/>
</dbReference>
<keyword evidence="4" id="KW-0732">Signal</keyword>
<sequence length="297" mass="33394">MAKRAILCIVALSLSTFVFSQTRENPQLKKTLESIISGKKATVGVSVMSPDEKEMTGINANQMLPMLSTVKFPLALAVLYEVEKGKLSMNQKLFIKKEELLDDTWSPFKEKYPAGNITITLEEALKWTVSYSDNNLTDILIRLIGGPETVQEFMDSSSFIIKNDEEGMHKDWDSQFVNKITPNFAVLLLQEFSNGKILNKTNTQWLYNAMLNNVSGKKRLKGNLPTGVKVAHRTGTSFTNKEGMTGAINDYGIIELLGKKKIYIAVFVHNTYESFDDSEKIISDIGRAAYDYYSNKK</sequence>
<dbReference type="NCBIfam" id="NF033103">
    <property type="entry name" value="bla_class_A"/>
    <property type="match status" value="1"/>
</dbReference>
<evidence type="ECO:0000256" key="2">
    <source>
        <dbReference type="ARBA" id="ARBA00009009"/>
    </source>
</evidence>
<dbReference type="SUPFAM" id="SSF56601">
    <property type="entry name" value="beta-lactamase/transpeptidase-like"/>
    <property type="match status" value="1"/>
</dbReference>
<evidence type="ECO:0000313" key="6">
    <source>
        <dbReference type="EMBL" id="OPB72439.1"/>
    </source>
</evidence>
<dbReference type="EC" id="3.5.2.6" evidence="3"/>
<organism evidence="6 7">
    <name type="scientific">Elizabethkingia ursingii</name>
    <dbReference type="NCBI Taxonomy" id="1756150"/>
    <lineage>
        <taxon>Bacteria</taxon>
        <taxon>Pseudomonadati</taxon>
        <taxon>Bacteroidota</taxon>
        <taxon>Flavobacteriia</taxon>
        <taxon>Flavobacteriales</taxon>
        <taxon>Weeksellaceae</taxon>
        <taxon>Elizabethkingia</taxon>
    </lineage>
</organism>
<feature type="signal peptide" evidence="4">
    <location>
        <begin position="1"/>
        <end position="20"/>
    </location>
</feature>
<feature type="domain" description="Beta-lactamase class A catalytic" evidence="5">
    <location>
        <begin position="44"/>
        <end position="268"/>
    </location>
</feature>
<dbReference type="Pfam" id="PF13354">
    <property type="entry name" value="Beta-lactamase2"/>
    <property type="match status" value="1"/>
</dbReference>
<dbReference type="PANTHER" id="PTHR35333:SF3">
    <property type="entry name" value="BETA-LACTAMASE-TYPE TRANSPEPTIDASE FOLD CONTAINING PROTEIN"/>
    <property type="match status" value="1"/>
</dbReference>
<evidence type="ECO:0000256" key="1">
    <source>
        <dbReference type="ARBA" id="ARBA00001526"/>
    </source>
</evidence>
<proteinExistence type="inferred from homology"/>